<organism evidence="1 2">
    <name type="scientific">Candidatus Nitrosomaritimum aestuariumsis</name>
    <dbReference type="NCBI Taxonomy" id="3342354"/>
    <lineage>
        <taxon>Archaea</taxon>
        <taxon>Nitrososphaerota</taxon>
        <taxon>Nitrososphaeria</taxon>
        <taxon>Nitrosopumilales</taxon>
        <taxon>Nitrosopumilaceae</taxon>
        <taxon>Candidatus Nitrosomaritimum</taxon>
    </lineage>
</organism>
<protein>
    <submittedName>
        <fullName evidence="1">Ribonucleoprotein</fullName>
    </submittedName>
</protein>
<evidence type="ECO:0000313" key="1">
    <source>
        <dbReference type="EMBL" id="MBA4462779.1"/>
    </source>
</evidence>
<proteinExistence type="predicted"/>
<sequence length="76" mass="8480">MADEISNLMSQSKDKSVLLRLRNNKTVKGNLVDFDVHMNLTLNDAEDVSEENPIKLGKILLRGDNILAISLPDEES</sequence>
<accession>A0AC60W6L7</accession>
<gene>
    <name evidence="1" type="ORF">H2B01_01160</name>
</gene>
<dbReference type="EMBL" id="JACEMX010000031">
    <property type="protein sequence ID" value="MBA4462779.1"/>
    <property type="molecule type" value="Genomic_DNA"/>
</dbReference>
<evidence type="ECO:0000313" key="2">
    <source>
        <dbReference type="Proteomes" id="UP000591542"/>
    </source>
</evidence>
<comment type="caution">
    <text evidence="1">The sequence shown here is derived from an EMBL/GenBank/DDBJ whole genome shotgun (WGS) entry which is preliminary data.</text>
</comment>
<keyword evidence="1" id="KW-0687">Ribonucleoprotein</keyword>
<reference evidence="1 2" key="1">
    <citation type="journal article" date="2020" name="Appl. Environ. Microbiol.">
        <title>Genomic Characteristics of a Novel Species of Ammonia-Oxidizing Archaea from the Jiulong River Estuary.</title>
        <authorList>
            <person name="Zou D."/>
            <person name="Wan R."/>
            <person name="Han L."/>
            <person name="Xu M.N."/>
            <person name="Liu Y."/>
            <person name="Liu H."/>
            <person name="Kao S.J."/>
            <person name="Li M."/>
        </authorList>
    </citation>
    <scope>NUCLEOTIDE SEQUENCE [LARGE SCALE GENOMIC DNA]</scope>
    <source>
        <strain evidence="1">S2bin1</strain>
    </source>
</reference>
<dbReference type="Proteomes" id="UP000591542">
    <property type="component" value="Unassembled WGS sequence"/>
</dbReference>
<name>A0AC60W6L7_9ARCH</name>